<reference evidence="1" key="1">
    <citation type="submission" date="2011-09" db="EMBL/GenBank/DDBJ databases">
        <title>The permanent draft genome of Mucilaginibacter paludis DSM 18603.</title>
        <authorList>
            <consortium name="US DOE Joint Genome Institute (JGI-PGF)"/>
            <person name="Lucas S."/>
            <person name="Han J."/>
            <person name="Lapidus A."/>
            <person name="Bruce D."/>
            <person name="Goodwin L."/>
            <person name="Pitluck S."/>
            <person name="Peters L."/>
            <person name="Kyrpides N."/>
            <person name="Mavromatis K."/>
            <person name="Ivanova N."/>
            <person name="Mikhailova N."/>
            <person name="Held B."/>
            <person name="Detter J.C."/>
            <person name="Tapia R."/>
            <person name="Han C."/>
            <person name="Land M."/>
            <person name="Hauser L."/>
            <person name="Markowitz V."/>
            <person name="Cheng J.-F."/>
            <person name="Hugenholtz P."/>
            <person name="Woyke T."/>
            <person name="Wu D."/>
            <person name="Tindall B."/>
            <person name="Brambilla E."/>
            <person name="Klenk H.-P."/>
            <person name="Eisen J.A."/>
        </authorList>
    </citation>
    <scope>NUCLEOTIDE SEQUENCE [LARGE SCALE GENOMIC DNA]</scope>
    <source>
        <strain evidence="1">DSM 18603</strain>
    </source>
</reference>
<gene>
    <name evidence="1" type="ORF">Mucpa_0344</name>
</gene>
<dbReference type="AlphaFoldDB" id="H1YH38"/>
<dbReference type="STRING" id="714943.Mucpa_0344"/>
<proteinExistence type="predicted"/>
<protein>
    <submittedName>
        <fullName evidence="1">Uncharacterized protein</fullName>
    </submittedName>
</protein>
<dbReference type="EMBL" id="CM001403">
    <property type="protein sequence ID" value="EHQ24540.1"/>
    <property type="molecule type" value="Genomic_DNA"/>
</dbReference>
<evidence type="ECO:0000313" key="2">
    <source>
        <dbReference type="Proteomes" id="UP000002774"/>
    </source>
</evidence>
<keyword evidence="2" id="KW-1185">Reference proteome</keyword>
<dbReference type="Proteomes" id="UP000002774">
    <property type="component" value="Chromosome"/>
</dbReference>
<dbReference type="HOGENOM" id="CLU_1794334_0_0_10"/>
<name>H1YH38_9SPHI</name>
<organism evidence="1 2">
    <name type="scientific">Mucilaginibacter paludis DSM 18603</name>
    <dbReference type="NCBI Taxonomy" id="714943"/>
    <lineage>
        <taxon>Bacteria</taxon>
        <taxon>Pseudomonadati</taxon>
        <taxon>Bacteroidota</taxon>
        <taxon>Sphingobacteriia</taxon>
        <taxon>Sphingobacteriales</taxon>
        <taxon>Sphingobacteriaceae</taxon>
        <taxon>Mucilaginibacter</taxon>
    </lineage>
</organism>
<accession>H1YH38</accession>
<sequence>MHHVRCTYYQCAYLLRRSVFLNYNIGPLKRRGRKPHPTLPGREGLKSLPYRGRLCTLVCFLVCMSATRFRGGFGLPDPSARRPNPARRAVGAFARFFLWVDKITKFQTSPLFSRLAGLVTYNEMLAINILSYPTRNTNQRHKVP</sequence>
<evidence type="ECO:0000313" key="1">
    <source>
        <dbReference type="EMBL" id="EHQ24540.1"/>
    </source>
</evidence>